<evidence type="ECO:0000256" key="1">
    <source>
        <dbReference type="SAM" id="MobiDB-lite"/>
    </source>
</evidence>
<name>A0A914YGB8_9BILA</name>
<reference evidence="3" key="1">
    <citation type="submission" date="2022-11" db="UniProtKB">
        <authorList>
            <consortium name="WormBaseParasite"/>
        </authorList>
    </citation>
    <scope>IDENTIFICATION</scope>
</reference>
<evidence type="ECO:0000313" key="2">
    <source>
        <dbReference type="Proteomes" id="UP000887577"/>
    </source>
</evidence>
<dbReference type="AlphaFoldDB" id="A0A914YGB8"/>
<proteinExistence type="predicted"/>
<feature type="region of interest" description="Disordered" evidence="1">
    <location>
        <begin position="114"/>
        <end position="150"/>
    </location>
</feature>
<organism evidence="2 3">
    <name type="scientific">Panagrolaimus superbus</name>
    <dbReference type="NCBI Taxonomy" id="310955"/>
    <lineage>
        <taxon>Eukaryota</taxon>
        <taxon>Metazoa</taxon>
        <taxon>Ecdysozoa</taxon>
        <taxon>Nematoda</taxon>
        <taxon>Chromadorea</taxon>
        <taxon>Rhabditida</taxon>
        <taxon>Tylenchina</taxon>
        <taxon>Panagrolaimomorpha</taxon>
        <taxon>Panagrolaimoidea</taxon>
        <taxon>Panagrolaimidae</taxon>
        <taxon>Panagrolaimus</taxon>
    </lineage>
</organism>
<evidence type="ECO:0000313" key="3">
    <source>
        <dbReference type="WBParaSite" id="PSU_v2.g17818.t1"/>
    </source>
</evidence>
<accession>A0A914YGB8</accession>
<dbReference type="WBParaSite" id="PSU_v2.g17818.t1">
    <property type="protein sequence ID" value="PSU_v2.g17818.t1"/>
    <property type="gene ID" value="PSU_v2.g17818"/>
</dbReference>
<sequence>MESIPDRNRKKECPSCGSLVEGAAYNDGMMKGIANITKSSSSPCRQQISCSRLDASPDGLAQISVTIEASGSPQTVEYGDPTAELTLECGTAGKYIIVGNPDYPLTNTIQCESTPAAPTTTTTTTTTTAPSTTTTTTPAVPTTTTSPISTTTTPVLPNACPNCGSLVEGAAYSDGMVKGYANITKNSGPPCTQQIICSRLDASPDGFVQISITIESSGEPQALEYGDPTASLTLELSPFKYYTM</sequence>
<dbReference type="Proteomes" id="UP000887577">
    <property type="component" value="Unplaced"/>
</dbReference>
<protein>
    <submittedName>
        <fullName evidence="3">Uncharacterized protein</fullName>
    </submittedName>
</protein>
<keyword evidence="2" id="KW-1185">Reference proteome</keyword>